<evidence type="ECO:0000313" key="2">
    <source>
        <dbReference type="EMBL" id="KAF2680546.1"/>
    </source>
</evidence>
<feature type="compositionally biased region" description="Basic and acidic residues" evidence="1">
    <location>
        <begin position="26"/>
        <end position="84"/>
    </location>
</feature>
<dbReference type="Proteomes" id="UP000799291">
    <property type="component" value="Unassembled WGS sequence"/>
</dbReference>
<name>A0A6G1IQM4_9PLEO</name>
<dbReference type="AlphaFoldDB" id="A0A6G1IQM4"/>
<feature type="region of interest" description="Disordered" evidence="1">
    <location>
        <begin position="24"/>
        <end position="102"/>
    </location>
</feature>
<dbReference type="EMBL" id="MU005596">
    <property type="protein sequence ID" value="KAF2680546.1"/>
    <property type="molecule type" value="Genomic_DNA"/>
</dbReference>
<proteinExistence type="predicted"/>
<gene>
    <name evidence="2" type="ORF">K458DRAFT_421479</name>
</gene>
<sequence>MPRCLTTLTTALSRIDARIESQLQDRTAEKRVLRDKRIREARWKELQKPRKPRDSPRSGECMGDKNDREKEVKLGKSREKDNGAKQKIAKQKPKEGKKEEEVEVKVQQVVRPMCSTLALGRVPSAVAYYREER</sequence>
<evidence type="ECO:0000313" key="3">
    <source>
        <dbReference type="Proteomes" id="UP000799291"/>
    </source>
</evidence>
<evidence type="ECO:0000256" key="1">
    <source>
        <dbReference type="SAM" id="MobiDB-lite"/>
    </source>
</evidence>
<protein>
    <submittedName>
        <fullName evidence="2">Uncharacterized protein</fullName>
    </submittedName>
</protein>
<keyword evidence="3" id="KW-1185">Reference proteome</keyword>
<organism evidence="2 3">
    <name type="scientific">Lentithecium fluviatile CBS 122367</name>
    <dbReference type="NCBI Taxonomy" id="1168545"/>
    <lineage>
        <taxon>Eukaryota</taxon>
        <taxon>Fungi</taxon>
        <taxon>Dikarya</taxon>
        <taxon>Ascomycota</taxon>
        <taxon>Pezizomycotina</taxon>
        <taxon>Dothideomycetes</taxon>
        <taxon>Pleosporomycetidae</taxon>
        <taxon>Pleosporales</taxon>
        <taxon>Massarineae</taxon>
        <taxon>Lentitheciaceae</taxon>
        <taxon>Lentithecium</taxon>
    </lineage>
</organism>
<accession>A0A6G1IQM4</accession>
<reference evidence="2" key="1">
    <citation type="journal article" date="2020" name="Stud. Mycol.">
        <title>101 Dothideomycetes genomes: a test case for predicting lifestyles and emergence of pathogens.</title>
        <authorList>
            <person name="Haridas S."/>
            <person name="Albert R."/>
            <person name="Binder M."/>
            <person name="Bloem J."/>
            <person name="Labutti K."/>
            <person name="Salamov A."/>
            <person name="Andreopoulos B."/>
            <person name="Baker S."/>
            <person name="Barry K."/>
            <person name="Bills G."/>
            <person name="Bluhm B."/>
            <person name="Cannon C."/>
            <person name="Castanera R."/>
            <person name="Culley D."/>
            <person name="Daum C."/>
            <person name="Ezra D."/>
            <person name="Gonzalez J."/>
            <person name="Henrissat B."/>
            <person name="Kuo A."/>
            <person name="Liang C."/>
            <person name="Lipzen A."/>
            <person name="Lutzoni F."/>
            <person name="Magnuson J."/>
            <person name="Mondo S."/>
            <person name="Nolan M."/>
            <person name="Ohm R."/>
            <person name="Pangilinan J."/>
            <person name="Park H.-J."/>
            <person name="Ramirez L."/>
            <person name="Alfaro M."/>
            <person name="Sun H."/>
            <person name="Tritt A."/>
            <person name="Yoshinaga Y."/>
            <person name="Zwiers L.-H."/>
            <person name="Turgeon B."/>
            <person name="Goodwin S."/>
            <person name="Spatafora J."/>
            <person name="Crous P."/>
            <person name="Grigoriev I."/>
        </authorList>
    </citation>
    <scope>NUCLEOTIDE SEQUENCE</scope>
    <source>
        <strain evidence="2">CBS 122367</strain>
    </source>
</reference>
<feature type="compositionally biased region" description="Basic and acidic residues" evidence="1">
    <location>
        <begin position="92"/>
        <end position="102"/>
    </location>
</feature>